<name>A0A8C2NNF7_CAPHI</name>
<evidence type="ECO:0000256" key="1">
    <source>
        <dbReference type="ARBA" id="ARBA00023319"/>
    </source>
</evidence>
<reference evidence="3" key="2">
    <citation type="submission" date="2025-08" db="UniProtKB">
        <authorList>
            <consortium name="Ensembl"/>
        </authorList>
    </citation>
    <scope>IDENTIFICATION</scope>
</reference>
<dbReference type="SUPFAM" id="SSF48726">
    <property type="entry name" value="Immunoglobulin"/>
    <property type="match status" value="1"/>
</dbReference>
<evidence type="ECO:0000313" key="3">
    <source>
        <dbReference type="Ensembl" id="ENSCHIP00010007438.1"/>
    </source>
</evidence>
<proteinExistence type="predicted"/>
<dbReference type="Ensembl" id="ENSCHIT00010010415.1">
    <property type="protein sequence ID" value="ENSCHIP00010007438.1"/>
    <property type="gene ID" value="ENSCHIG00010005394.1"/>
</dbReference>
<dbReference type="Gene3D" id="2.60.40.10">
    <property type="entry name" value="Immunoglobulins"/>
    <property type="match status" value="1"/>
</dbReference>
<dbReference type="InterPro" id="IPR050160">
    <property type="entry name" value="MHC/Immunoglobulin"/>
</dbReference>
<reference evidence="3" key="1">
    <citation type="submission" date="2019-03" db="EMBL/GenBank/DDBJ databases">
        <title>Genome sequencing and reference-guided assembly of Black Bengal Goat (Capra hircus).</title>
        <authorList>
            <person name="Siddiki A.Z."/>
            <person name="Baten A."/>
            <person name="Billah M."/>
            <person name="Alam M.A.U."/>
            <person name="Shawrob K.S.M."/>
            <person name="Saha S."/>
            <person name="Chowdhury M."/>
            <person name="Rahman A.H."/>
            <person name="Stear M."/>
            <person name="Miah G."/>
            <person name="Das G.B."/>
            <person name="Hossain M.M."/>
            <person name="Kumkum M."/>
            <person name="Islam M.S."/>
            <person name="Mollah A.M."/>
            <person name="Ahsan A."/>
            <person name="Tusar F."/>
            <person name="Khan M.K.I."/>
        </authorList>
    </citation>
    <scope>NUCLEOTIDE SEQUENCE [LARGE SCALE GENOMIC DNA]</scope>
</reference>
<dbReference type="PROSITE" id="PS00290">
    <property type="entry name" value="IG_MHC"/>
    <property type="match status" value="1"/>
</dbReference>
<organism evidence="3">
    <name type="scientific">Capra hircus</name>
    <name type="common">Goat</name>
    <dbReference type="NCBI Taxonomy" id="9925"/>
    <lineage>
        <taxon>Eukaryota</taxon>
        <taxon>Metazoa</taxon>
        <taxon>Chordata</taxon>
        <taxon>Craniata</taxon>
        <taxon>Vertebrata</taxon>
        <taxon>Euteleostomi</taxon>
        <taxon>Mammalia</taxon>
        <taxon>Eutheria</taxon>
        <taxon>Laurasiatheria</taxon>
        <taxon>Artiodactyla</taxon>
        <taxon>Ruminantia</taxon>
        <taxon>Pecora</taxon>
        <taxon>Bovidae</taxon>
        <taxon>Caprinae</taxon>
        <taxon>Capra</taxon>
    </lineage>
</organism>
<dbReference type="InterPro" id="IPR003006">
    <property type="entry name" value="Ig/MHC_CS"/>
</dbReference>
<dbReference type="AlphaFoldDB" id="A0A8C2NNF7"/>
<dbReference type="SMART" id="SM00407">
    <property type="entry name" value="IGc1"/>
    <property type="match status" value="1"/>
</dbReference>
<accession>A0A8C2NNF7</accession>
<dbReference type="InterPro" id="IPR003597">
    <property type="entry name" value="Ig_C1-set"/>
</dbReference>
<dbReference type="PANTHER" id="PTHR19944">
    <property type="entry name" value="MHC CLASS II-RELATED"/>
    <property type="match status" value="1"/>
</dbReference>
<dbReference type="PANTHER" id="PTHR19944:SF62">
    <property type="entry name" value="BETA-2-MICROGLOBULIN"/>
    <property type="match status" value="1"/>
</dbReference>
<keyword evidence="1" id="KW-0393">Immunoglobulin domain</keyword>
<dbReference type="InterPro" id="IPR036179">
    <property type="entry name" value="Ig-like_dom_sf"/>
</dbReference>
<protein>
    <recommendedName>
        <fullName evidence="2">Immunoglobulin C1-set domain-containing protein</fullName>
    </recommendedName>
</protein>
<feature type="domain" description="Immunoglobulin C1-set" evidence="2">
    <location>
        <begin position="96"/>
        <end position="149"/>
    </location>
</feature>
<evidence type="ECO:0000259" key="2">
    <source>
        <dbReference type="SMART" id="SM00407"/>
    </source>
</evidence>
<sequence>MKLKTGSLFLTYPGLVRSETCDGPAGRLPIGCLNAEYKGERGTRPLTPPPAQLLPGWLASRPWSFSGCCRCLDWTPSSVFQRSRYTQDTRQKMESQIDLLKNGEKIKSEQSDLSFSKDWSFYLLSHAEFTPNSKDQYSCRVNHVTLTQPKIVKWDRDL</sequence>
<dbReference type="InterPro" id="IPR013783">
    <property type="entry name" value="Ig-like_fold"/>
</dbReference>
<dbReference type="Pfam" id="PF07654">
    <property type="entry name" value="C1-set"/>
    <property type="match status" value="1"/>
</dbReference>